<dbReference type="Proteomes" id="UP000646523">
    <property type="component" value="Unassembled WGS sequence"/>
</dbReference>
<keyword evidence="1" id="KW-0732">Signal</keyword>
<protein>
    <recommendedName>
        <fullName evidence="2">DUF4097 domain-containing protein</fullName>
    </recommendedName>
</protein>
<dbReference type="RefSeq" id="WP_189123694.1">
    <property type="nucleotide sequence ID" value="NZ_BMNH01000004.1"/>
</dbReference>
<proteinExistence type="predicted"/>
<dbReference type="Pfam" id="PF13349">
    <property type="entry name" value="DUF4097"/>
    <property type="match status" value="1"/>
</dbReference>
<dbReference type="PROSITE" id="PS51257">
    <property type="entry name" value="PROKAR_LIPOPROTEIN"/>
    <property type="match status" value="1"/>
</dbReference>
<evidence type="ECO:0000259" key="2">
    <source>
        <dbReference type="Pfam" id="PF13349"/>
    </source>
</evidence>
<organism evidence="3 4">
    <name type="scientific">Nonomuraea cavernae</name>
    <dbReference type="NCBI Taxonomy" id="2045107"/>
    <lineage>
        <taxon>Bacteria</taxon>
        <taxon>Bacillati</taxon>
        <taxon>Actinomycetota</taxon>
        <taxon>Actinomycetes</taxon>
        <taxon>Streptosporangiales</taxon>
        <taxon>Streptosporangiaceae</taxon>
        <taxon>Nonomuraea</taxon>
    </lineage>
</organism>
<gene>
    <name evidence="3" type="ORF">GCM10012289_19590</name>
</gene>
<feature type="domain" description="DUF4097" evidence="2">
    <location>
        <begin position="116"/>
        <end position="226"/>
    </location>
</feature>
<evidence type="ECO:0000256" key="1">
    <source>
        <dbReference type="SAM" id="SignalP"/>
    </source>
</evidence>
<accession>A0A917YUV3</accession>
<feature type="signal peptide" evidence="1">
    <location>
        <begin position="1"/>
        <end position="26"/>
    </location>
</feature>
<evidence type="ECO:0000313" key="3">
    <source>
        <dbReference type="EMBL" id="GGO66184.1"/>
    </source>
</evidence>
<name>A0A917YUV3_9ACTN</name>
<keyword evidence="4" id="KW-1185">Reference proteome</keyword>
<sequence length="231" mass="23602">MKTIVIAGGLLASAVLLTGCGLQSLAGPANQDVVNYEVADKVAKLDLRTASGDAVITEHDGTAVRVTETLQWSDTRPEAEHRVDGDTLFMTYTCKGAVNLGRCAVNYKIEIPKGLRVMVDTGSGDITLRSLTGPLETSSGSGEVSGTGLAGKTLVVETGSGDLDLKYASPPDSVEVKTGSGDVVLHVPDGSYAVSTETGSGDVAVSVKDDDASPHKISLKGGSGDISLLPG</sequence>
<dbReference type="AlphaFoldDB" id="A0A917YUV3"/>
<dbReference type="EMBL" id="BMNH01000004">
    <property type="protein sequence ID" value="GGO66184.1"/>
    <property type="molecule type" value="Genomic_DNA"/>
</dbReference>
<reference evidence="3" key="1">
    <citation type="journal article" date="2014" name="Int. J. Syst. Evol. Microbiol.">
        <title>Complete genome sequence of Corynebacterium casei LMG S-19264T (=DSM 44701T), isolated from a smear-ripened cheese.</title>
        <authorList>
            <consortium name="US DOE Joint Genome Institute (JGI-PGF)"/>
            <person name="Walter F."/>
            <person name="Albersmeier A."/>
            <person name="Kalinowski J."/>
            <person name="Ruckert C."/>
        </authorList>
    </citation>
    <scope>NUCLEOTIDE SEQUENCE</scope>
    <source>
        <strain evidence="3">CGMCC 4.7368</strain>
    </source>
</reference>
<dbReference type="InterPro" id="IPR025164">
    <property type="entry name" value="Toastrack_DUF4097"/>
</dbReference>
<comment type="caution">
    <text evidence="3">The sequence shown here is derived from an EMBL/GenBank/DDBJ whole genome shotgun (WGS) entry which is preliminary data.</text>
</comment>
<feature type="chain" id="PRO_5038493447" description="DUF4097 domain-containing protein" evidence="1">
    <location>
        <begin position="27"/>
        <end position="231"/>
    </location>
</feature>
<reference evidence="3" key="2">
    <citation type="submission" date="2020-09" db="EMBL/GenBank/DDBJ databases">
        <authorList>
            <person name="Sun Q."/>
            <person name="Zhou Y."/>
        </authorList>
    </citation>
    <scope>NUCLEOTIDE SEQUENCE</scope>
    <source>
        <strain evidence="3">CGMCC 4.7368</strain>
    </source>
</reference>
<dbReference type="Gene3D" id="2.160.20.120">
    <property type="match status" value="1"/>
</dbReference>
<evidence type="ECO:0000313" key="4">
    <source>
        <dbReference type="Proteomes" id="UP000646523"/>
    </source>
</evidence>